<evidence type="ECO:0000259" key="9">
    <source>
        <dbReference type="PROSITE" id="PS50837"/>
    </source>
</evidence>
<dbReference type="Pfam" id="PF13516">
    <property type="entry name" value="LRR_6"/>
    <property type="match status" value="2"/>
</dbReference>
<dbReference type="InParanoid" id="A0A3Q1I8G0"/>
<evidence type="ECO:0000256" key="6">
    <source>
        <dbReference type="ARBA" id="ARBA00022843"/>
    </source>
</evidence>
<protein>
    <recommendedName>
        <fullName evidence="12">NACHT domain-containing protein</fullName>
    </recommendedName>
</protein>
<dbReference type="PANTHER" id="PTHR31594:SF16">
    <property type="entry name" value="SI:CH211-281L24.3"/>
    <property type="match status" value="1"/>
</dbReference>
<evidence type="ECO:0000313" key="10">
    <source>
        <dbReference type="Ensembl" id="ENSATEP00000015894.3"/>
    </source>
</evidence>
<dbReference type="SUPFAM" id="SSF52540">
    <property type="entry name" value="P-loop containing nucleoside triphosphate hydrolases"/>
    <property type="match status" value="1"/>
</dbReference>
<reference evidence="10" key="3">
    <citation type="submission" date="2025-09" db="UniProtKB">
        <authorList>
            <consortium name="Ensembl"/>
        </authorList>
    </citation>
    <scope>IDENTIFICATION</scope>
</reference>
<proteinExistence type="predicted"/>
<dbReference type="InterPro" id="IPR027417">
    <property type="entry name" value="P-loop_NTPase"/>
</dbReference>
<dbReference type="GO" id="GO:0005737">
    <property type="term" value="C:cytoplasm"/>
    <property type="evidence" value="ECO:0007669"/>
    <property type="project" value="UniProtKB-SubCell"/>
</dbReference>
<dbReference type="InterPro" id="IPR001611">
    <property type="entry name" value="Leu-rich_rpt"/>
</dbReference>
<dbReference type="STRING" id="64144.ENSATEP00000015894"/>
<dbReference type="Pfam" id="PF05729">
    <property type="entry name" value="NACHT"/>
    <property type="match status" value="1"/>
</dbReference>
<name>A0A3Q1I8G0_ANATE</name>
<dbReference type="InterPro" id="IPR032675">
    <property type="entry name" value="LRR_dom_sf"/>
</dbReference>
<dbReference type="InterPro" id="IPR052090">
    <property type="entry name" value="Cytolytic_pore-forming_toxin"/>
</dbReference>
<sequence>MACSKQSALQYIRSVRRHLERDLKNLSVIVENLYQQKVFSDEDVRKIRAEKTNEDKTRRIVNSVIKKGEDACYELLRIIDTSRKRTLERSSRLDQWISCFSFREDAQLDTNYLQGPSQCHRYQEKLKSKAKNLSEQFWTVSKNLFEEKNKPKLSYTSLVLNTQGNICPSKIKKLKNKKSKWSRPKKLRTYFPEDKSEMSPSKLLKKDEDILLVGKPGIGKTTLALEMLKIWAERDTEKLDYMFYFDMRETAHITKVTSLEDLLFSGYIEPDEDKEEVLEDIKKYSDNVTIIFDGLTDLSSSVVKKLVEKDLLQYAKIIITCRPDDEDSFSEDFLRVEVKGFSEQTIKTYLSATLGEEQKKVLNNLELFTLCHVPMYALMVAACCSSGDSPQPCTITEIYINIVRLCFQMNGNNTKTKHLNSFISSKREEILGLAEVAFLATEGKTVNLTELSCEDRCVLSFLKSLDIRVSCTETETKYAFLHYTVQEFFAAVWLLKNPDKIKEVVQQCLTEEKKHMKHLIPFMCRLLNEKNPSLMKCLIPALELRNTSNWFFQELINTVFPCLCEQDDPKDSEPDFNIQFLFQCLYESQSPEACIYLLDKLDYCLDLSGENLDPHCCCAVAYVVTQSKDKKIRLNLEDATVSENGMRRLLGCFNNVRWCDPLPRQLWEILLASDEQMDHISLLRLDGNRLHLSVEGKKKKLFERAVKVMKISTKVNVCLYWDRPTAVCQHLCESLLEALPNISSLSFVPRSSDPSEETRFLRNLVCRAAEREQQTGEKLEELLSSVCRYKTFPIKMFVDFLTDLYSETKTGLRVLPSLQSVFQSTPSVWSIDLSETKTSILLEMLKLQPEKKQVKLTVCSYEESEVRSFLQCLPYISQLSFNLHRLDPDKRTRFLVNLFCAAAEREQQTGEKIVELLSSVCRYETFPFQHLDDDDEEYMEWKLSFLLDLFSHVKDCVTKTGLRVLPSLQSVFQSTPSVWSIDLSETKTSILLEMLKLQPEKKQVKLTVCSYEESEVRSFLQCLPYISQLRFNDWSDPDEGTRFLVNLFCAAAEREQQTGETIVELLSSVCRYETFPFQHLDDDDEEYMEWKLSFLLDLFSNVKDCETKTGLRVLPSFQSVFQSTPSVWFIDLSETKTSILLEMLKLQPEKKQVELTDCSDEQSEVRSFLQCLPYISQLSFNLHWLDPDKRTTFLVNLFCAAAEREQQTGEKIVELLSSVCRYETFPFQHLDDDDEEYMEWKLSFLLDLFSHVKDCVTKTGLRVLSSFQSVFQSTPSVWSINLAKTKTSILLEMLKLQPEKKQVKLTDCSDEESEVRSFLQCLPYISQLSCRPDFFQRVCSSISVRSRAEVQQLVSLLQLLSFNLLLTGELPRKTCCSVGRVLRVCGSDVDLVLTPRKMSVRGASVLFRRTTHLHSLRLSSDVVLLLIHWVRRGNVVGALTIQELSVAPKTVQPSERVLLRVVSSLASLLRHWTVGRLDLTDFCVPAQSLIPLLLHAGPLTIKLSEDHFQQLLMILHEIQDRDLTRSFLNKVVGDLTSCQMNWEILQHLLLSSPQIITVDLRKNPFLQENVTRLLPFVDRIKFKKSSPSFVLTAIREIYEAQTSHIVPSLLRSLHHVINLTCRELDSVDCAALIFTLTHSPRVQLSLNLVWTLIPTGEVEQILSTLDKVSQLSVDRKLLLSFIHCCSASDVQQEAASGLIRTLQHRVDLSCSSCVELSEQDQTDTLSLGPEDCRAVCTVLSCSSQDVQLDLRDCEVDDSGLDLLFPVLHRVQLRASKAVLLQLVSLVPVNSEGDSARRAESLCRSLGGELDLSHTPLDQRVCGALALVLNFSEGLTELDLSHCELTDQLLLTLITHLHKVQVLDLSHNKISDAATDQLLQLSSINPSIQTVRLFNNNIKDRSPFEKLQHFEIW</sequence>
<keyword evidence="3" id="KW-0399">Innate immunity</keyword>
<dbReference type="GeneTree" id="ENSGT01150000286911"/>
<dbReference type="SUPFAM" id="SSF52047">
    <property type="entry name" value="RNI-like"/>
    <property type="match status" value="1"/>
</dbReference>
<dbReference type="PROSITE" id="PS50209">
    <property type="entry name" value="CARD"/>
    <property type="match status" value="1"/>
</dbReference>
<dbReference type="SMART" id="SM00382">
    <property type="entry name" value="AAA"/>
    <property type="match status" value="1"/>
</dbReference>
<dbReference type="Gene3D" id="3.80.10.10">
    <property type="entry name" value="Ribonuclease Inhibitor"/>
    <property type="match status" value="1"/>
</dbReference>
<reference evidence="10" key="1">
    <citation type="submission" date="2021-04" db="EMBL/GenBank/DDBJ databases">
        <authorList>
            <consortium name="Wellcome Sanger Institute Data Sharing"/>
        </authorList>
    </citation>
    <scope>NUCLEOTIDE SEQUENCE [LARGE SCALE GENOMIC DNA]</scope>
</reference>
<dbReference type="Gene3D" id="3.40.50.300">
    <property type="entry name" value="P-loop containing nucleotide triphosphate hydrolases"/>
    <property type="match status" value="1"/>
</dbReference>
<dbReference type="PROSITE" id="PS50837">
    <property type="entry name" value="NACHT"/>
    <property type="match status" value="1"/>
</dbReference>
<evidence type="ECO:0000256" key="3">
    <source>
        <dbReference type="ARBA" id="ARBA00022588"/>
    </source>
</evidence>
<keyword evidence="7" id="KW-0391">Immunity</keyword>
<reference evidence="10" key="2">
    <citation type="submission" date="2025-08" db="UniProtKB">
        <authorList>
            <consortium name="Ensembl"/>
        </authorList>
    </citation>
    <scope>IDENTIFICATION</scope>
</reference>
<dbReference type="Gene3D" id="1.20.58.1200">
    <property type="entry name" value="RNA silencing suppressor P21, N-terminal domain"/>
    <property type="match status" value="4"/>
</dbReference>
<dbReference type="InterPro" id="IPR011029">
    <property type="entry name" value="DEATH-like_dom_sf"/>
</dbReference>
<dbReference type="Ensembl" id="ENSATET00000016146.3">
    <property type="protein sequence ID" value="ENSATEP00000015894.3"/>
    <property type="gene ID" value="ENSATEG00000011030.3"/>
</dbReference>
<dbReference type="InterPro" id="IPR003593">
    <property type="entry name" value="AAA+_ATPase"/>
</dbReference>
<evidence type="ECO:0000256" key="2">
    <source>
        <dbReference type="ARBA" id="ARBA00022490"/>
    </source>
</evidence>
<dbReference type="GO" id="GO:0005524">
    <property type="term" value="F:ATP binding"/>
    <property type="evidence" value="ECO:0007669"/>
    <property type="project" value="UniProtKB-KW"/>
</dbReference>
<dbReference type="SUPFAM" id="SSF47986">
    <property type="entry name" value="DEATH domain"/>
    <property type="match status" value="1"/>
</dbReference>
<keyword evidence="5" id="KW-0067">ATP-binding</keyword>
<evidence type="ECO:0000256" key="5">
    <source>
        <dbReference type="ARBA" id="ARBA00022840"/>
    </source>
</evidence>
<accession>A0A3Q1I8G0</accession>
<dbReference type="Pfam" id="PF00619">
    <property type="entry name" value="CARD"/>
    <property type="match status" value="1"/>
</dbReference>
<dbReference type="GO" id="GO:0045087">
    <property type="term" value="P:innate immune response"/>
    <property type="evidence" value="ECO:0007669"/>
    <property type="project" value="UniProtKB-KW"/>
</dbReference>
<dbReference type="CDD" id="cd01671">
    <property type="entry name" value="CARD"/>
    <property type="match status" value="1"/>
</dbReference>
<organism evidence="10 11">
    <name type="scientific">Anabas testudineus</name>
    <name type="common">Climbing perch</name>
    <name type="synonym">Anthias testudineus</name>
    <dbReference type="NCBI Taxonomy" id="64144"/>
    <lineage>
        <taxon>Eukaryota</taxon>
        <taxon>Metazoa</taxon>
        <taxon>Chordata</taxon>
        <taxon>Craniata</taxon>
        <taxon>Vertebrata</taxon>
        <taxon>Euteleostomi</taxon>
        <taxon>Actinopterygii</taxon>
        <taxon>Neopterygii</taxon>
        <taxon>Teleostei</taxon>
        <taxon>Neoteleostei</taxon>
        <taxon>Acanthomorphata</taxon>
        <taxon>Anabantaria</taxon>
        <taxon>Anabantiformes</taxon>
        <taxon>Anabantoidei</taxon>
        <taxon>Anabantidae</taxon>
        <taxon>Anabas</taxon>
    </lineage>
</organism>
<dbReference type="PROSITE" id="PS51450">
    <property type="entry name" value="LRR"/>
    <property type="match status" value="1"/>
</dbReference>
<feature type="domain" description="CARD" evidence="8">
    <location>
        <begin position="4"/>
        <end position="79"/>
    </location>
</feature>
<evidence type="ECO:0000256" key="4">
    <source>
        <dbReference type="ARBA" id="ARBA00022741"/>
    </source>
</evidence>
<evidence type="ECO:0000259" key="8">
    <source>
        <dbReference type="PROSITE" id="PS50209"/>
    </source>
</evidence>
<feature type="domain" description="NACHT" evidence="9">
    <location>
        <begin position="208"/>
        <end position="324"/>
    </location>
</feature>
<dbReference type="GO" id="GO:0042981">
    <property type="term" value="P:regulation of apoptotic process"/>
    <property type="evidence" value="ECO:0007669"/>
    <property type="project" value="InterPro"/>
</dbReference>
<dbReference type="Gene3D" id="1.10.533.10">
    <property type="entry name" value="Death Domain, Fas"/>
    <property type="match status" value="1"/>
</dbReference>
<dbReference type="InterPro" id="IPR007111">
    <property type="entry name" value="NACHT_NTPase"/>
</dbReference>
<keyword evidence="6" id="KW-0832">Ubl conjugation</keyword>
<evidence type="ECO:0000256" key="1">
    <source>
        <dbReference type="ARBA" id="ARBA00004496"/>
    </source>
</evidence>
<keyword evidence="2" id="KW-0963">Cytoplasm</keyword>
<dbReference type="Proteomes" id="UP000265040">
    <property type="component" value="Chromosome 2"/>
</dbReference>
<dbReference type="InterPro" id="IPR001315">
    <property type="entry name" value="CARD"/>
</dbReference>
<keyword evidence="4" id="KW-0547">Nucleotide-binding</keyword>
<dbReference type="PANTHER" id="PTHR31594">
    <property type="entry name" value="AIG1-TYPE G DOMAIN-CONTAINING PROTEIN"/>
    <property type="match status" value="1"/>
</dbReference>
<evidence type="ECO:0000313" key="11">
    <source>
        <dbReference type="Proteomes" id="UP000265040"/>
    </source>
</evidence>
<evidence type="ECO:0008006" key="12">
    <source>
        <dbReference type="Google" id="ProtNLM"/>
    </source>
</evidence>
<keyword evidence="11" id="KW-1185">Reference proteome</keyword>
<comment type="subcellular location">
    <subcellularLocation>
        <location evidence="1">Cytoplasm</location>
    </subcellularLocation>
</comment>
<evidence type="ECO:0000256" key="7">
    <source>
        <dbReference type="ARBA" id="ARBA00022859"/>
    </source>
</evidence>
<dbReference type="CDD" id="cd00009">
    <property type="entry name" value="AAA"/>
    <property type="match status" value="1"/>
</dbReference>